<comment type="caution">
    <text evidence="9">The sequence shown here is derived from an EMBL/GenBank/DDBJ whole genome shotgun (WGS) entry which is preliminary data.</text>
</comment>
<dbReference type="EMBL" id="WIXP02000002">
    <property type="protein sequence ID" value="KAF6214859.1"/>
    <property type="molecule type" value="Genomic_DNA"/>
</dbReference>
<sequence length="577" mass="63509">MIRWIKIRLTIRPAPEETLRWQHRREAIGPVLSHGLESRLSPGDPHRGDRSADQSVSSRAMNWSFPLMILALAGAAAADAALRPSEDVTQGDTALRDDAGLQGVTERHDDGEQEKNKQQQNDKQQQGDKEQQFYISQIFNKYGDGGVITFEGLEHLMESLGIGKIKFDKSHNISLHKTEDGGFKDIHDTTHLHTHEHNSTNSTELTRNKRAVDANELHSNSCLRPTDLLKLYGLETDHQVEIVPERFLQICPAIISQLDSRVCAVPVHNHGEHGSALPVTMVSRPLLWAYGIGSIIIVSLCGIIGFAFFPLLGKSKCQSLCSLLSSLSIGTLAGDALLHLIPHALHNKEDETDGLLKLSFIFLVLMALFIYESFIHLRETVRLARQGKSDLNGTELSPVQDTKVHPSEEGGHGHSHHGGSIVQMVLGGDFLHNLTDGLAIGAAYGQHPITGFATTIAVLLHEVPHELGDLAILLDSGVSVKKALIFNILSSFFSLLGAIVGLIVGKEEKYAQWVYAFTAGSFLYIALATLMPDMFKKTKTVGRLLLHTTGIFLGGVIMFFIAMYEHQLHEVIEEFAL</sequence>
<proteinExistence type="inferred from homology"/>
<keyword evidence="5 7" id="KW-0472">Membrane</keyword>
<feature type="compositionally biased region" description="Basic and acidic residues" evidence="6">
    <location>
        <begin position="402"/>
        <end position="412"/>
    </location>
</feature>
<reference evidence="9" key="1">
    <citation type="journal article" date="2021" name="Mol. Ecol. Resour.">
        <title>Apolygus lucorum genome provides insights into omnivorousness and mesophyll feeding.</title>
        <authorList>
            <person name="Liu Y."/>
            <person name="Liu H."/>
            <person name="Wang H."/>
            <person name="Huang T."/>
            <person name="Liu B."/>
            <person name="Yang B."/>
            <person name="Yin L."/>
            <person name="Li B."/>
            <person name="Zhang Y."/>
            <person name="Zhang S."/>
            <person name="Jiang F."/>
            <person name="Zhang X."/>
            <person name="Ren Y."/>
            <person name="Wang B."/>
            <person name="Wang S."/>
            <person name="Lu Y."/>
            <person name="Wu K."/>
            <person name="Fan W."/>
            <person name="Wang G."/>
        </authorList>
    </citation>
    <scope>NUCLEOTIDE SEQUENCE</scope>
    <source>
        <strain evidence="9">12Hb</strain>
    </source>
</reference>
<name>A0A8S9Y277_APOLU</name>
<evidence type="ECO:0000256" key="4">
    <source>
        <dbReference type="ARBA" id="ARBA00022989"/>
    </source>
</evidence>
<evidence type="ECO:0000259" key="8">
    <source>
        <dbReference type="Pfam" id="PF21116"/>
    </source>
</evidence>
<dbReference type="OrthoDB" id="200954at2759"/>
<evidence type="ECO:0000256" key="2">
    <source>
        <dbReference type="ARBA" id="ARBA00006939"/>
    </source>
</evidence>
<evidence type="ECO:0000256" key="1">
    <source>
        <dbReference type="ARBA" id="ARBA00004141"/>
    </source>
</evidence>
<keyword evidence="4 7" id="KW-1133">Transmembrane helix</keyword>
<evidence type="ECO:0000256" key="3">
    <source>
        <dbReference type="ARBA" id="ARBA00022692"/>
    </source>
</evidence>
<feature type="region of interest" description="Disordered" evidence="6">
    <location>
        <begin position="32"/>
        <end position="57"/>
    </location>
</feature>
<dbReference type="PANTHER" id="PTHR12191">
    <property type="entry name" value="SOLUTE CARRIER FAMILY 39"/>
    <property type="match status" value="1"/>
</dbReference>
<organism evidence="9 10">
    <name type="scientific">Apolygus lucorum</name>
    <name type="common">Small green plant bug</name>
    <name type="synonym">Lygocoris lucorum</name>
    <dbReference type="NCBI Taxonomy" id="248454"/>
    <lineage>
        <taxon>Eukaryota</taxon>
        <taxon>Metazoa</taxon>
        <taxon>Ecdysozoa</taxon>
        <taxon>Arthropoda</taxon>
        <taxon>Hexapoda</taxon>
        <taxon>Insecta</taxon>
        <taxon>Pterygota</taxon>
        <taxon>Neoptera</taxon>
        <taxon>Paraneoptera</taxon>
        <taxon>Hemiptera</taxon>
        <taxon>Heteroptera</taxon>
        <taxon>Panheteroptera</taxon>
        <taxon>Cimicomorpha</taxon>
        <taxon>Miridae</taxon>
        <taxon>Mirini</taxon>
        <taxon>Apolygus</taxon>
    </lineage>
</organism>
<feature type="transmembrane region" description="Helical" evidence="7">
    <location>
        <begin position="321"/>
        <end position="342"/>
    </location>
</feature>
<feature type="transmembrane region" description="Helical" evidence="7">
    <location>
        <begin position="484"/>
        <end position="504"/>
    </location>
</feature>
<dbReference type="GO" id="GO:0140410">
    <property type="term" value="F:monoatomic cation:bicarbonate symporter activity"/>
    <property type="evidence" value="ECO:0007669"/>
    <property type="project" value="TreeGrafter"/>
</dbReference>
<dbReference type="GO" id="GO:0071578">
    <property type="term" value="P:zinc ion import across plasma membrane"/>
    <property type="evidence" value="ECO:0007669"/>
    <property type="project" value="TreeGrafter"/>
</dbReference>
<dbReference type="AlphaFoldDB" id="A0A8S9Y277"/>
<evidence type="ECO:0000313" key="10">
    <source>
        <dbReference type="Proteomes" id="UP000466442"/>
    </source>
</evidence>
<protein>
    <recommendedName>
        <fullName evidence="8">Zinc transporter ZIP4/12 EF-hand domain-containing protein</fullName>
    </recommendedName>
</protein>
<dbReference type="GO" id="GO:0005886">
    <property type="term" value="C:plasma membrane"/>
    <property type="evidence" value="ECO:0007669"/>
    <property type="project" value="TreeGrafter"/>
</dbReference>
<feature type="transmembrane region" description="Helical" evidence="7">
    <location>
        <begin position="354"/>
        <end position="375"/>
    </location>
</feature>
<dbReference type="GO" id="GO:0030003">
    <property type="term" value="P:intracellular monoatomic cation homeostasis"/>
    <property type="evidence" value="ECO:0007669"/>
    <property type="project" value="TreeGrafter"/>
</dbReference>
<dbReference type="Pfam" id="PF02535">
    <property type="entry name" value="Zip"/>
    <property type="match status" value="1"/>
</dbReference>
<feature type="domain" description="Zinc transporter ZIP4/12 EF-hand" evidence="8">
    <location>
        <begin position="132"/>
        <end position="260"/>
    </location>
</feature>
<dbReference type="PANTHER" id="PTHR12191:SF31">
    <property type="entry name" value="IP18018P"/>
    <property type="match status" value="1"/>
</dbReference>
<keyword evidence="3 7" id="KW-0812">Transmembrane</keyword>
<feature type="transmembrane region" description="Helical" evidence="7">
    <location>
        <begin position="287"/>
        <end position="309"/>
    </location>
</feature>
<evidence type="ECO:0000256" key="5">
    <source>
        <dbReference type="ARBA" id="ARBA00023136"/>
    </source>
</evidence>
<feature type="region of interest" description="Disordered" evidence="6">
    <location>
        <begin position="106"/>
        <end position="130"/>
    </location>
</feature>
<feature type="region of interest" description="Disordered" evidence="6">
    <location>
        <begin position="392"/>
        <end position="417"/>
    </location>
</feature>
<keyword evidence="10" id="KW-1185">Reference proteome</keyword>
<evidence type="ECO:0000256" key="7">
    <source>
        <dbReference type="SAM" id="Phobius"/>
    </source>
</evidence>
<feature type="compositionally biased region" description="Basic and acidic residues" evidence="6">
    <location>
        <begin position="106"/>
        <end position="117"/>
    </location>
</feature>
<feature type="transmembrane region" description="Helical" evidence="7">
    <location>
        <begin position="544"/>
        <end position="564"/>
    </location>
</feature>
<dbReference type="InterPro" id="IPR049406">
    <property type="entry name" value="ZIP4_12_EF-hand"/>
</dbReference>
<dbReference type="Proteomes" id="UP000466442">
    <property type="component" value="Unassembled WGS sequence"/>
</dbReference>
<dbReference type="InterPro" id="IPR003689">
    <property type="entry name" value="ZIP"/>
</dbReference>
<comment type="subcellular location">
    <subcellularLocation>
        <location evidence="1">Membrane</location>
        <topology evidence="1">Multi-pass membrane protein</topology>
    </subcellularLocation>
</comment>
<dbReference type="InterPro" id="IPR050799">
    <property type="entry name" value="ZIP_Transporter"/>
</dbReference>
<dbReference type="GO" id="GO:0005385">
    <property type="term" value="F:zinc ion transmembrane transporter activity"/>
    <property type="evidence" value="ECO:0007669"/>
    <property type="project" value="TreeGrafter"/>
</dbReference>
<evidence type="ECO:0000256" key="6">
    <source>
        <dbReference type="SAM" id="MobiDB-lite"/>
    </source>
</evidence>
<accession>A0A8S9Y277</accession>
<gene>
    <name evidence="9" type="ORF">GE061_009603</name>
</gene>
<evidence type="ECO:0000313" key="9">
    <source>
        <dbReference type="EMBL" id="KAF6214859.1"/>
    </source>
</evidence>
<feature type="transmembrane region" description="Helical" evidence="7">
    <location>
        <begin position="510"/>
        <end position="532"/>
    </location>
</feature>
<dbReference type="Pfam" id="PF21116">
    <property type="entry name" value="EF-hand_Zip"/>
    <property type="match status" value="1"/>
</dbReference>
<comment type="similarity">
    <text evidence="2">Belongs to the ZIP transporter (TC 2.A.5) family.</text>
</comment>